<sequence length="110" mass="11964">MSGVRATTYAAVLEKALEAELCESRIQKDNTASHPPVNDMEAPPRLPSAGISASSLVDRLSSLPLVIHDCKYEIDERLNDVDKSIFLFALNFHPEKDGKIGVGAQDIKVS</sequence>
<gene>
    <name evidence="2" type="ORF">G4B88_018756</name>
</gene>
<dbReference type="Pfam" id="PF11523">
    <property type="entry name" value="DUF3223"/>
    <property type="match status" value="1"/>
</dbReference>
<name>A0A7J6HYN8_CANSA</name>
<dbReference type="AlphaFoldDB" id="A0A7J6HYN8"/>
<evidence type="ECO:0000313" key="3">
    <source>
        <dbReference type="Proteomes" id="UP000583929"/>
    </source>
</evidence>
<proteinExistence type="predicted"/>
<reference evidence="2 3" key="1">
    <citation type="journal article" date="2020" name="bioRxiv">
        <title>Sequence and annotation of 42 cannabis genomes reveals extensive copy number variation in cannabinoid synthesis and pathogen resistance genes.</title>
        <authorList>
            <person name="Mckernan K.J."/>
            <person name="Helbert Y."/>
            <person name="Kane L.T."/>
            <person name="Ebling H."/>
            <person name="Zhang L."/>
            <person name="Liu B."/>
            <person name="Eaton Z."/>
            <person name="Mclaughlin S."/>
            <person name="Kingan S."/>
            <person name="Baybayan P."/>
            <person name="Concepcion G."/>
            <person name="Jordan M."/>
            <person name="Riva A."/>
            <person name="Barbazuk W."/>
            <person name="Harkins T."/>
        </authorList>
    </citation>
    <scope>NUCLEOTIDE SEQUENCE [LARGE SCALE GENOMIC DNA]</scope>
    <source>
        <strain evidence="3">cv. Jamaican Lion 4</strain>
        <tissue evidence="2">Leaf</tissue>
    </source>
</reference>
<dbReference type="Proteomes" id="UP000583929">
    <property type="component" value="Unassembled WGS sequence"/>
</dbReference>
<evidence type="ECO:0000313" key="2">
    <source>
        <dbReference type="EMBL" id="KAF4400414.1"/>
    </source>
</evidence>
<keyword evidence="3" id="KW-1185">Reference proteome</keyword>
<evidence type="ECO:0000256" key="1">
    <source>
        <dbReference type="SAM" id="MobiDB-lite"/>
    </source>
</evidence>
<dbReference type="EMBL" id="JAATIQ010000018">
    <property type="protein sequence ID" value="KAF4400414.1"/>
    <property type="molecule type" value="Genomic_DNA"/>
</dbReference>
<comment type="caution">
    <text evidence="2">The sequence shown here is derived from an EMBL/GenBank/DDBJ whole genome shotgun (WGS) entry which is preliminary data.</text>
</comment>
<accession>A0A7J6HYN8</accession>
<dbReference type="Gene3D" id="3.10.450.40">
    <property type="match status" value="1"/>
</dbReference>
<feature type="region of interest" description="Disordered" evidence="1">
    <location>
        <begin position="26"/>
        <end position="45"/>
    </location>
</feature>
<organism evidence="2 3">
    <name type="scientific">Cannabis sativa</name>
    <name type="common">Hemp</name>
    <name type="synonym">Marijuana</name>
    <dbReference type="NCBI Taxonomy" id="3483"/>
    <lineage>
        <taxon>Eukaryota</taxon>
        <taxon>Viridiplantae</taxon>
        <taxon>Streptophyta</taxon>
        <taxon>Embryophyta</taxon>
        <taxon>Tracheophyta</taxon>
        <taxon>Spermatophyta</taxon>
        <taxon>Magnoliopsida</taxon>
        <taxon>eudicotyledons</taxon>
        <taxon>Gunneridae</taxon>
        <taxon>Pentapetalae</taxon>
        <taxon>rosids</taxon>
        <taxon>fabids</taxon>
        <taxon>Rosales</taxon>
        <taxon>Cannabaceae</taxon>
        <taxon>Cannabis</taxon>
    </lineage>
</organism>
<protein>
    <submittedName>
        <fullName evidence="2">Uncharacterized protein</fullName>
    </submittedName>
</protein>